<evidence type="ECO:0000313" key="2">
    <source>
        <dbReference type="Proteomes" id="UP000258889"/>
    </source>
</evidence>
<dbReference type="EMBL" id="CP030144">
    <property type="protein sequence ID" value="AXR63239.1"/>
    <property type="molecule type" value="Genomic_DNA"/>
</dbReference>
<proteinExistence type="predicted"/>
<accession>A0ABN5NMG9</accession>
<keyword evidence="2" id="KW-1185">Reference proteome</keyword>
<reference evidence="1 2" key="1">
    <citation type="submission" date="2018-09" db="EMBL/GenBank/DDBJ databases">
        <title>Complete Genome sequences of three Leptospira mayottensis isolates obtained from Tenrecid mammals endemic to the Malagasy region.</title>
        <authorList>
            <person name="Cordonin C."/>
            <person name="Toty C."/>
        </authorList>
    </citation>
    <scope>NUCLEOTIDE SEQUENCE [LARGE SCALE GENOMIC DNA]</scope>
    <source>
        <strain evidence="1 2">MDI222</strain>
    </source>
</reference>
<organism evidence="1 2">
    <name type="scientific">Leptospira mayottensis</name>
    <dbReference type="NCBI Taxonomy" id="1137606"/>
    <lineage>
        <taxon>Bacteria</taxon>
        <taxon>Pseudomonadati</taxon>
        <taxon>Spirochaetota</taxon>
        <taxon>Spirochaetia</taxon>
        <taxon>Leptospirales</taxon>
        <taxon>Leptospiraceae</taxon>
        <taxon>Leptospira</taxon>
    </lineage>
</organism>
<gene>
    <name evidence="1" type="ORF">DQM28_02330</name>
</gene>
<protein>
    <submittedName>
        <fullName evidence="1">Uncharacterized protein</fullName>
    </submittedName>
</protein>
<name>A0ABN5NMG9_9LEPT</name>
<evidence type="ECO:0000313" key="1">
    <source>
        <dbReference type="EMBL" id="AXR63239.1"/>
    </source>
</evidence>
<sequence>MTLYYLAADSFLKIKLNSCLVILGIPVSIFEKPGSLQFFLREFYEEGRPVLSFFPPFLYYRISDFIPFLMVVFRTCPKTSMEISS</sequence>
<dbReference type="Proteomes" id="UP000258889">
    <property type="component" value="Chromosome i"/>
</dbReference>